<dbReference type="InterPro" id="IPR029061">
    <property type="entry name" value="THDP-binding"/>
</dbReference>
<dbReference type="CDD" id="cd02000">
    <property type="entry name" value="TPP_E1_PDC_ADC_BCADC"/>
    <property type="match status" value="1"/>
</dbReference>
<dbReference type="Pfam" id="PF00676">
    <property type="entry name" value="E1_dh"/>
    <property type="match status" value="1"/>
</dbReference>
<keyword evidence="2" id="KW-0560">Oxidoreductase</keyword>
<protein>
    <submittedName>
        <fullName evidence="5">Pau11</fullName>
    </submittedName>
</protein>
<dbReference type="GO" id="GO:0004739">
    <property type="term" value="F:pyruvate dehydrogenase (acetyl-transferring) activity"/>
    <property type="evidence" value="ECO:0007669"/>
    <property type="project" value="TreeGrafter"/>
</dbReference>
<evidence type="ECO:0000256" key="2">
    <source>
        <dbReference type="ARBA" id="ARBA00023002"/>
    </source>
</evidence>
<dbReference type="PANTHER" id="PTHR11516:SF60">
    <property type="entry name" value="PYRUVATE DEHYDROGENASE E1 COMPONENT SUBUNIT ALPHA"/>
    <property type="match status" value="1"/>
</dbReference>
<name>A0A075EZF9_9ACTN</name>
<dbReference type="GO" id="GO:0000287">
    <property type="term" value="F:magnesium ion binding"/>
    <property type="evidence" value="ECO:0007669"/>
    <property type="project" value="UniProtKB-ARBA"/>
</dbReference>
<feature type="domain" description="Dehydrogenase E1 component" evidence="4">
    <location>
        <begin position="11"/>
        <end position="311"/>
    </location>
</feature>
<dbReference type="EMBL" id="KJ721164">
    <property type="protein sequence ID" value="AIE54178.1"/>
    <property type="molecule type" value="Genomic_DNA"/>
</dbReference>
<dbReference type="InterPro" id="IPR001017">
    <property type="entry name" value="DH_E1"/>
</dbReference>
<dbReference type="Gene3D" id="3.40.50.970">
    <property type="match status" value="1"/>
</dbReference>
<comment type="cofactor">
    <cofactor evidence="1">
        <name>thiamine diphosphate</name>
        <dbReference type="ChEBI" id="CHEBI:58937"/>
    </cofactor>
</comment>
<reference evidence="5" key="1">
    <citation type="submission" date="2014-04" db="EMBL/GenBank/DDBJ databases">
        <title>Paulomycin gene cluster.</title>
        <authorList>
            <person name="Li J."/>
            <person name="Xie Z."/>
            <person name="Ai G."/>
            <person name="Chen Y."/>
        </authorList>
    </citation>
    <scope>NUCLEOTIDE SEQUENCE</scope>
    <source>
        <strain evidence="5">NRRL8115</strain>
    </source>
</reference>
<keyword evidence="3" id="KW-0786">Thiamine pyrophosphate</keyword>
<evidence type="ECO:0000256" key="3">
    <source>
        <dbReference type="ARBA" id="ARBA00023052"/>
    </source>
</evidence>
<dbReference type="InterPro" id="IPR050642">
    <property type="entry name" value="PDH_E1_Alpha_Subunit"/>
</dbReference>
<evidence type="ECO:0000259" key="4">
    <source>
        <dbReference type="Pfam" id="PF00676"/>
    </source>
</evidence>
<proteinExistence type="predicted"/>
<evidence type="ECO:0000256" key="1">
    <source>
        <dbReference type="ARBA" id="ARBA00001964"/>
    </source>
</evidence>
<dbReference type="GO" id="GO:0006086">
    <property type="term" value="P:pyruvate decarboxylation to acetyl-CoA"/>
    <property type="evidence" value="ECO:0007669"/>
    <property type="project" value="TreeGrafter"/>
</dbReference>
<dbReference type="AlphaFoldDB" id="A0A075EZF9"/>
<accession>A0A075EZF9</accession>
<sequence length="325" mass="36020">MVSDRARLVRDMVRIRVVEERLADHYRDEQEIRTPVHFSIGQEATAVGVCTATTPRDWVYTSHRSHAPYLAKGGDLRALVAELYGRQEGCAHGRGGSMHLIDQQAGFAGSAAILGEMISVAVGTAWEFARRGEARVALTYFGDGATEEGVFAESLNFAAVHRVPVVFVCENNLYSNCSPLAARQPAGTTIRGRAEAAGVRAEQVDGNDVFAVHEAALRAVRQAREGRGPVLLELATYRWREHVGPGWDHAYGYRSREEIDRWMARCPILRATELLREEEPHIDAAVAEWRKGFEEEIRELVAEARDLPFPSVDALLDGAYLPTAR</sequence>
<evidence type="ECO:0000313" key="5">
    <source>
        <dbReference type="EMBL" id="AIE54178.1"/>
    </source>
</evidence>
<organism evidence="5">
    <name type="scientific">Streptomyces paulus</name>
    <dbReference type="NCBI Taxonomy" id="285551"/>
    <lineage>
        <taxon>Bacteria</taxon>
        <taxon>Bacillati</taxon>
        <taxon>Actinomycetota</taxon>
        <taxon>Actinomycetes</taxon>
        <taxon>Kitasatosporales</taxon>
        <taxon>Streptomycetaceae</taxon>
        <taxon>Streptomyces</taxon>
    </lineage>
</organism>
<dbReference type="PANTHER" id="PTHR11516">
    <property type="entry name" value="PYRUVATE DEHYDROGENASE E1 COMPONENT, ALPHA SUBUNIT BACTERIAL AND ORGANELLAR"/>
    <property type="match status" value="1"/>
</dbReference>
<dbReference type="SUPFAM" id="SSF52518">
    <property type="entry name" value="Thiamin diphosphate-binding fold (THDP-binding)"/>
    <property type="match status" value="1"/>
</dbReference>